<accession>A0AC58TL87</accession>
<reference evidence="1" key="1">
    <citation type="journal article" date="2014" name="Nat. Commun.">
        <title>The tobacco genome sequence and its comparison with those of tomato and potato.</title>
        <authorList>
            <person name="Sierro N."/>
            <person name="Battey J.N."/>
            <person name="Ouadi S."/>
            <person name="Bakaher N."/>
            <person name="Bovet L."/>
            <person name="Willig A."/>
            <person name="Goepfert S."/>
            <person name="Peitsch M.C."/>
            <person name="Ivanov N.V."/>
        </authorList>
    </citation>
    <scope>NUCLEOTIDE SEQUENCE [LARGE SCALE GENOMIC DNA]</scope>
</reference>
<dbReference type="RefSeq" id="XP_075097988.1">
    <property type="nucleotide sequence ID" value="XM_075241887.1"/>
</dbReference>
<keyword evidence="1" id="KW-1185">Reference proteome</keyword>
<name>A0AC58TL87_TOBAC</name>
<gene>
    <name evidence="2" type="primary">LOC142175301</name>
</gene>
<organism evidence="1 2">
    <name type="scientific">Nicotiana tabacum</name>
    <name type="common">Common tobacco</name>
    <dbReference type="NCBI Taxonomy" id="4097"/>
    <lineage>
        <taxon>Eukaryota</taxon>
        <taxon>Viridiplantae</taxon>
        <taxon>Streptophyta</taxon>
        <taxon>Embryophyta</taxon>
        <taxon>Tracheophyta</taxon>
        <taxon>Spermatophyta</taxon>
        <taxon>Magnoliopsida</taxon>
        <taxon>eudicotyledons</taxon>
        <taxon>Gunneridae</taxon>
        <taxon>Pentapetalae</taxon>
        <taxon>asterids</taxon>
        <taxon>lamiids</taxon>
        <taxon>Solanales</taxon>
        <taxon>Solanaceae</taxon>
        <taxon>Nicotianoideae</taxon>
        <taxon>Nicotianeae</taxon>
        <taxon>Nicotiana</taxon>
    </lineage>
</organism>
<evidence type="ECO:0000313" key="2">
    <source>
        <dbReference type="RefSeq" id="XP_075097988.1"/>
    </source>
</evidence>
<sequence>MCDASDHVVGSVLEQRKDKIMHPIYACRTSNGAQLNYTVTEKEMLVVVFAFDKFWSYLIGSKVIIYTDHAARRYLIDKKESKSRLIRWVLLLQEFDLEIRDTKRTENQFADHLFRLEGAETKVEVEEIMDTFSDEQLLTTSLEEVPRAIISDGGTHFCNRAFAKLLEKYDVRHKVATPYHPQTSGQVEVSNREIKSVLTKTINVTRTNGARKLDDALWDYRTAFKTLIGMSPYKLVFGKTCHLPVELDHIAFWALRQLNLDIEATGTSRFTELHELDELHYHDFESTRLHKERMKIMHDKHIQERIFKPGDVVLLYNSRLKLFSGKLKSRWSGPFRVVQVLSCGATEIESEDETNRFRVNRQRLKHYLGMEEEKVVLVIHLKEPQMLSEP</sequence>
<dbReference type="Proteomes" id="UP000790787">
    <property type="component" value="Chromosome 21"/>
</dbReference>
<protein>
    <submittedName>
        <fullName evidence="2">Uncharacterized protein LOC142175301</fullName>
    </submittedName>
</protein>
<reference evidence="2" key="2">
    <citation type="submission" date="2025-08" db="UniProtKB">
        <authorList>
            <consortium name="RefSeq"/>
        </authorList>
    </citation>
    <scope>IDENTIFICATION</scope>
    <source>
        <tissue evidence="2">Leaf</tissue>
    </source>
</reference>
<proteinExistence type="predicted"/>
<evidence type="ECO:0000313" key="1">
    <source>
        <dbReference type="Proteomes" id="UP000790787"/>
    </source>
</evidence>